<evidence type="ECO:0000259" key="11">
    <source>
        <dbReference type="Pfam" id="PF21314"/>
    </source>
</evidence>
<evidence type="ECO:0000256" key="3">
    <source>
        <dbReference type="ARBA" id="ARBA00022692"/>
    </source>
</evidence>
<evidence type="ECO:0000256" key="2">
    <source>
        <dbReference type="ARBA" id="ARBA00022553"/>
    </source>
</evidence>
<gene>
    <name evidence="12" type="ORF">UMAG_03574</name>
</gene>
<keyword evidence="2" id="KW-0597">Phosphoprotein</keyword>
<evidence type="ECO:0000256" key="7">
    <source>
        <dbReference type="ARBA" id="ARBA00023136"/>
    </source>
</evidence>
<dbReference type="PANTHER" id="PTHR15549:SF33">
    <property type="entry name" value="MEMBRANE PROTEIN WSC4, PUTATIVE (AFU_ORTHOLOGUE AFUA_5G09020)-RELATED"/>
    <property type="match status" value="1"/>
</dbReference>
<evidence type="ECO:0000256" key="5">
    <source>
        <dbReference type="ARBA" id="ARBA00022840"/>
    </source>
</evidence>
<evidence type="ECO:0000256" key="1">
    <source>
        <dbReference type="ARBA" id="ARBA00004167"/>
    </source>
</evidence>
<evidence type="ECO:0000256" key="9">
    <source>
        <dbReference type="SAM" id="Phobius"/>
    </source>
</evidence>
<evidence type="ECO:0000256" key="8">
    <source>
        <dbReference type="SAM" id="MobiDB-lite"/>
    </source>
</evidence>
<feature type="compositionally biased region" description="Low complexity" evidence="8">
    <location>
        <begin position="490"/>
        <end position="507"/>
    </location>
</feature>
<feature type="transmembrane region" description="Helical" evidence="9">
    <location>
        <begin position="165"/>
        <end position="188"/>
    </location>
</feature>
<dbReference type="VEuPathDB" id="FungiDB:UMAG_03574"/>
<dbReference type="EMBL" id="CM003148">
    <property type="protein sequence ID" value="KIS68488.1"/>
    <property type="molecule type" value="Genomic_DNA"/>
</dbReference>
<proteinExistence type="predicted"/>
<feature type="compositionally biased region" description="Low complexity" evidence="8">
    <location>
        <begin position="452"/>
        <end position="475"/>
    </location>
</feature>
<protein>
    <recommendedName>
        <fullName evidence="11">Epidermal growth factor receptor-like transmembrane-juxtamembrane segment domain-containing protein</fullName>
    </recommendedName>
</protein>
<keyword evidence="6 9" id="KW-1133">Transmembrane helix</keyword>
<dbReference type="AlphaFoldDB" id="A0A0D1CPG1"/>
<dbReference type="PANTHER" id="PTHR15549">
    <property type="entry name" value="PAIRED IMMUNOGLOBULIN-LIKE TYPE 2 RECEPTOR"/>
    <property type="match status" value="1"/>
</dbReference>
<keyword evidence="10" id="KW-0732">Signal</keyword>
<feature type="region of interest" description="Disordered" evidence="8">
    <location>
        <begin position="396"/>
        <end position="433"/>
    </location>
</feature>
<feature type="domain" description="Epidermal growth factor receptor-like transmembrane-juxtamembrane segment" evidence="11">
    <location>
        <begin position="166"/>
        <end position="192"/>
    </location>
</feature>
<dbReference type="OMA" id="VQFARAF"/>
<keyword evidence="7 9" id="KW-0472">Membrane</keyword>
<reference evidence="12 13" key="1">
    <citation type="journal article" date="2006" name="Nature">
        <title>Insights from the genome of the biotrophic fungal plant pathogen Ustilago maydis.</title>
        <authorList>
            <person name="Kamper J."/>
            <person name="Kahmann R."/>
            <person name="Bolker M."/>
            <person name="Ma L.J."/>
            <person name="Brefort T."/>
            <person name="Saville B.J."/>
            <person name="Banuett F."/>
            <person name="Kronstad J.W."/>
            <person name="Gold S.E."/>
            <person name="Muller O."/>
            <person name="Perlin M.H."/>
            <person name="Wosten H.A."/>
            <person name="de Vries R."/>
            <person name="Ruiz-Herrera J."/>
            <person name="Reynaga-Pena C.G."/>
            <person name="Snetselaar K."/>
            <person name="McCann M."/>
            <person name="Perez-Martin J."/>
            <person name="Feldbrugge M."/>
            <person name="Basse C.W."/>
            <person name="Steinberg G."/>
            <person name="Ibeas J.I."/>
            <person name="Holloman W."/>
            <person name="Guzman P."/>
            <person name="Farman M."/>
            <person name="Stajich J.E."/>
            <person name="Sentandreu R."/>
            <person name="Gonzalez-Prieto J.M."/>
            <person name="Kennell J.C."/>
            <person name="Molina L."/>
            <person name="Schirawski J."/>
            <person name="Mendoza-Mendoza A."/>
            <person name="Greilinger D."/>
            <person name="Munch K."/>
            <person name="Rossel N."/>
            <person name="Scherer M."/>
            <person name="Vranes M."/>
            <person name="Ladendorf O."/>
            <person name="Vincon V."/>
            <person name="Fuchs U."/>
            <person name="Sandrock B."/>
            <person name="Meng S."/>
            <person name="Ho E.C."/>
            <person name="Cahill M.J."/>
            <person name="Boyce K.J."/>
            <person name="Klose J."/>
            <person name="Klosterman S.J."/>
            <person name="Deelstra H.J."/>
            <person name="Ortiz-Castellanos L."/>
            <person name="Li W."/>
            <person name="Sanchez-Alonso P."/>
            <person name="Schreier P.H."/>
            <person name="Hauser-Hahn I."/>
            <person name="Vaupel M."/>
            <person name="Koopmann E."/>
            <person name="Friedrich G."/>
            <person name="Voss H."/>
            <person name="Schluter T."/>
            <person name="Margolis J."/>
            <person name="Platt D."/>
            <person name="Swimmer C."/>
            <person name="Gnirke A."/>
            <person name="Chen F."/>
            <person name="Vysotskaia V."/>
            <person name="Mannhaupt G."/>
            <person name="Guldener U."/>
            <person name="Munsterkotter M."/>
            <person name="Haase D."/>
            <person name="Oesterheld M."/>
            <person name="Mewes H.W."/>
            <person name="Mauceli E.W."/>
            <person name="DeCaprio D."/>
            <person name="Wade C.M."/>
            <person name="Butler J."/>
            <person name="Young S."/>
            <person name="Jaffe D.B."/>
            <person name="Calvo S."/>
            <person name="Nusbaum C."/>
            <person name="Galagan J."/>
            <person name="Birren B.W."/>
        </authorList>
    </citation>
    <scope>NUCLEOTIDE SEQUENCE [LARGE SCALE GENOMIC DNA]</scope>
    <source>
        <strain evidence="13">DSM 14603 / FGSC 9021 / UM521</strain>
    </source>
</reference>
<feature type="compositionally biased region" description="Low complexity" evidence="8">
    <location>
        <begin position="359"/>
        <end position="371"/>
    </location>
</feature>
<dbReference type="InParanoid" id="A0A0D1CPG1"/>
<feature type="region of interest" description="Disordered" evidence="8">
    <location>
        <begin position="490"/>
        <end position="533"/>
    </location>
</feature>
<dbReference type="Proteomes" id="UP000000561">
    <property type="component" value="Chromosome 9"/>
</dbReference>
<keyword evidence="13" id="KW-1185">Reference proteome</keyword>
<evidence type="ECO:0000313" key="12">
    <source>
        <dbReference type="EMBL" id="KIS68488.1"/>
    </source>
</evidence>
<dbReference type="RefSeq" id="XP_011390009.1">
    <property type="nucleotide sequence ID" value="XM_011391707.1"/>
</dbReference>
<dbReference type="GO" id="GO:0005524">
    <property type="term" value="F:ATP binding"/>
    <property type="evidence" value="ECO:0007669"/>
    <property type="project" value="UniProtKB-KW"/>
</dbReference>
<evidence type="ECO:0000256" key="4">
    <source>
        <dbReference type="ARBA" id="ARBA00022741"/>
    </source>
</evidence>
<dbReference type="KEGG" id="uma:UMAG_03574"/>
<dbReference type="GO" id="GO:0071944">
    <property type="term" value="C:cell periphery"/>
    <property type="evidence" value="ECO:0007669"/>
    <property type="project" value="UniProtKB-ARBA"/>
</dbReference>
<feature type="signal peptide" evidence="10">
    <location>
        <begin position="1"/>
        <end position="23"/>
    </location>
</feature>
<feature type="region of interest" description="Disordered" evidence="8">
    <location>
        <begin position="194"/>
        <end position="224"/>
    </location>
</feature>
<feature type="compositionally biased region" description="Polar residues" evidence="8">
    <location>
        <begin position="215"/>
        <end position="224"/>
    </location>
</feature>
<evidence type="ECO:0000256" key="6">
    <source>
        <dbReference type="ARBA" id="ARBA00022989"/>
    </source>
</evidence>
<dbReference type="Pfam" id="PF21314">
    <property type="entry name" value="TM_ErbB1"/>
    <property type="match status" value="1"/>
</dbReference>
<comment type="subcellular location">
    <subcellularLocation>
        <location evidence="1">Membrane</location>
        <topology evidence="1">Single-pass membrane protein</topology>
    </subcellularLocation>
</comment>
<feature type="region of interest" description="Disordered" evidence="8">
    <location>
        <begin position="452"/>
        <end position="476"/>
    </location>
</feature>
<feature type="region of interest" description="Disordered" evidence="8">
    <location>
        <begin position="130"/>
        <end position="163"/>
    </location>
</feature>
<dbReference type="GeneID" id="23563996"/>
<feature type="compositionally biased region" description="Low complexity" evidence="8">
    <location>
        <begin position="339"/>
        <end position="350"/>
    </location>
</feature>
<keyword evidence="4" id="KW-0547">Nucleotide-binding</keyword>
<dbReference type="eggNOG" id="ENOG502SGDS">
    <property type="taxonomic scope" value="Eukaryota"/>
</dbReference>
<evidence type="ECO:0000256" key="10">
    <source>
        <dbReference type="SAM" id="SignalP"/>
    </source>
</evidence>
<dbReference type="OrthoDB" id="2556539at2759"/>
<dbReference type="Gene3D" id="1.20.5.510">
    <property type="entry name" value="Single helix bin"/>
    <property type="match status" value="1"/>
</dbReference>
<dbReference type="InterPro" id="IPR049328">
    <property type="entry name" value="TM_ErbB1"/>
</dbReference>
<sequence length="653" mass="65593">MRFFTWLGLLAAALLVQVQFARAFTVTVTQVSCLYLNFALAVTTPESSVASALGLFPGPNNNTEISQVAFNDVYESTNTYTFYSPFFTPITQSGLQQITFRLLDENGDVLPAYPPVTQPITFQCGTTITTSSAASSSPTSASGSNSGGSSSDSNSSTSSGSSTGAIAGGVVGGVVALLALALLAFCLMRRKKKQRAQQSRLRNDEVDEAAFRAPNNDSTTSLATAPETANTPMMRDISTKNVFADPTNSTASGAASGSSNLLSANNQAASKPGYTLGAAGAGAAAAGGIGAAAIAARKQSREQSRAASPAGRASLSSPSSESLNKNVPSSQSPPPVPALPASAAYRNAAATSQPASKDSAPATYPSTTTSMESAQKSSVADAAAASAAAAAAGATANMASSDSKDKDSKGKNGSKWGFKRASKDIGNTSKPPYPQAVAEPVAAAAPASVSVPAPVTSLTPSPLSSSPSEAPASPSRSFKVIQKQPAGAPVVAPASAAGPSSASIAPSENSLNRTPVLPTRSGHATPAGSIRGNNYSRAPSVASMSAGFADAPPLPSGAASVSSMPTSEFGGNMAGVGAGRAFAASSGNSTKWHQQSYNVMPNFSHRALARSTQLDEDLIFGHLGMGLTPPPGPAGNGSESGSSKSRTDPFGDR</sequence>
<feature type="chain" id="PRO_5002228552" description="Epidermal growth factor receptor-like transmembrane-juxtamembrane segment domain-containing protein" evidence="10">
    <location>
        <begin position="24"/>
        <end position="653"/>
    </location>
</feature>
<accession>A0A0D1CPG1</accession>
<feature type="region of interest" description="Disordered" evidence="8">
    <location>
        <begin position="622"/>
        <end position="653"/>
    </location>
</feature>
<dbReference type="GO" id="GO:0016020">
    <property type="term" value="C:membrane"/>
    <property type="evidence" value="ECO:0007669"/>
    <property type="project" value="UniProtKB-SubCell"/>
</dbReference>
<feature type="region of interest" description="Disordered" evidence="8">
    <location>
        <begin position="300"/>
        <end position="371"/>
    </location>
</feature>
<feature type="compositionally biased region" description="Low complexity" evidence="8">
    <location>
        <begin position="305"/>
        <end position="323"/>
    </location>
</feature>
<keyword evidence="3 9" id="KW-0812">Transmembrane</keyword>
<dbReference type="InterPro" id="IPR051694">
    <property type="entry name" value="Immunoregulatory_rcpt-like"/>
</dbReference>
<name>A0A0D1CPG1_MYCMD</name>
<evidence type="ECO:0000313" key="13">
    <source>
        <dbReference type="Proteomes" id="UP000000561"/>
    </source>
</evidence>
<organism evidence="12 13">
    <name type="scientific">Mycosarcoma maydis</name>
    <name type="common">Corn smut fungus</name>
    <name type="synonym">Ustilago maydis</name>
    <dbReference type="NCBI Taxonomy" id="5270"/>
    <lineage>
        <taxon>Eukaryota</taxon>
        <taxon>Fungi</taxon>
        <taxon>Dikarya</taxon>
        <taxon>Basidiomycota</taxon>
        <taxon>Ustilaginomycotina</taxon>
        <taxon>Ustilaginomycetes</taxon>
        <taxon>Ustilaginales</taxon>
        <taxon>Ustilaginaceae</taxon>
        <taxon>Mycosarcoma</taxon>
    </lineage>
</organism>
<keyword evidence="5" id="KW-0067">ATP-binding</keyword>